<evidence type="ECO:0000313" key="2">
    <source>
        <dbReference type="EMBL" id="GFT36926.1"/>
    </source>
</evidence>
<dbReference type="Proteomes" id="UP000887013">
    <property type="component" value="Unassembled WGS sequence"/>
</dbReference>
<sequence>MVEIASNPLKQAEGSEWAETARSRTSQEFSVGLRLKEYAGLRGPFVKSQTSQHTFHCGQGSIENVDRDGIVSGPPPHGLSITTSGESKILENALQGNSPNFRNLPTALPEAITLGTDEKMNYCTLPHRNSAVNHLNRCVLYSDESLGLMILRYQENTARGGGRKRRKTLPSPYNPFEEGKGGWRANGKPVFHTGAWLSGESLVSSSLLHKYAMDHSSHFSLVTVTSLVRVLLSEPCDRS</sequence>
<evidence type="ECO:0000313" key="3">
    <source>
        <dbReference type="Proteomes" id="UP000887013"/>
    </source>
</evidence>
<protein>
    <submittedName>
        <fullName evidence="2">Uncharacterized protein</fullName>
    </submittedName>
</protein>
<name>A0A8X6NXE6_NEPPI</name>
<evidence type="ECO:0000256" key="1">
    <source>
        <dbReference type="SAM" id="MobiDB-lite"/>
    </source>
</evidence>
<organism evidence="2 3">
    <name type="scientific">Nephila pilipes</name>
    <name type="common">Giant wood spider</name>
    <name type="synonym">Nephila maculata</name>
    <dbReference type="NCBI Taxonomy" id="299642"/>
    <lineage>
        <taxon>Eukaryota</taxon>
        <taxon>Metazoa</taxon>
        <taxon>Ecdysozoa</taxon>
        <taxon>Arthropoda</taxon>
        <taxon>Chelicerata</taxon>
        <taxon>Arachnida</taxon>
        <taxon>Araneae</taxon>
        <taxon>Araneomorphae</taxon>
        <taxon>Entelegynae</taxon>
        <taxon>Araneoidea</taxon>
        <taxon>Nephilidae</taxon>
        <taxon>Nephila</taxon>
    </lineage>
</organism>
<comment type="caution">
    <text evidence="2">The sequence shown here is derived from an EMBL/GenBank/DDBJ whole genome shotgun (WGS) entry which is preliminary data.</text>
</comment>
<reference evidence="2" key="1">
    <citation type="submission" date="2020-08" db="EMBL/GenBank/DDBJ databases">
        <title>Multicomponent nature underlies the extraordinary mechanical properties of spider dragline silk.</title>
        <authorList>
            <person name="Kono N."/>
            <person name="Nakamura H."/>
            <person name="Mori M."/>
            <person name="Yoshida Y."/>
            <person name="Ohtoshi R."/>
            <person name="Malay A.D."/>
            <person name="Moran D.A.P."/>
            <person name="Tomita M."/>
            <person name="Numata K."/>
            <person name="Arakawa K."/>
        </authorList>
    </citation>
    <scope>NUCLEOTIDE SEQUENCE</scope>
</reference>
<feature type="region of interest" description="Disordered" evidence="1">
    <location>
        <begin position="1"/>
        <end position="23"/>
    </location>
</feature>
<keyword evidence="3" id="KW-1185">Reference proteome</keyword>
<dbReference type="EMBL" id="BMAW01014000">
    <property type="protein sequence ID" value="GFT36926.1"/>
    <property type="molecule type" value="Genomic_DNA"/>
</dbReference>
<proteinExistence type="predicted"/>
<dbReference type="AlphaFoldDB" id="A0A8X6NXE6"/>
<accession>A0A8X6NXE6</accession>
<feature type="region of interest" description="Disordered" evidence="1">
    <location>
        <begin position="159"/>
        <end position="179"/>
    </location>
</feature>
<gene>
    <name evidence="2" type="ORF">NPIL_91551</name>
</gene>